<evidence type="ECO:0000256" key="1">
    <source>
        <dbReference type="ARBA" id="ARBA00005662"/>
    </source>
</evidence>
<feature type="signal peptide" evidence="2">
    <location>
        <begin position="1"/>
        <end position="22"/>
    </location>
</feature>
<organism evidence="4 5">
    <name type="scientific">Candidatus Cryptobacteroides faecavium</name>
    <dbReference type="NCBI Taxonomy" id="2840762"/>
    <lineage>
        <taxon>Bacteria</taxon>
        <taxon>Pseudomonadati</taxon>
        <taxon>Bacteroidota</taxon>
        <taxon>Bacteroidia</taxon>
        <taxon>Bacteroidales</taxon>
        <taxon>Candidatus Cryptobacteroides</taxon>
    </lineage>
</organism>
<evidence type="ECO:0000256" key="2">
    <source>
        <dbReference type="SAM" id="SignalP"/>
    </source>
</evidence>
<dbReference type="InterPro" id="IPR052169">
    <property type="entry name" value="CW_Biosynth-Accessory"/>
</dbReference>
<evidence type="ECO:0000313" key="5">
    <source>
        <dbReference type="Proteomes" id="UP000823603"/>
    </source>
</evidence>
<gene>
    <name evidence="4" type="ORF">IAB82_03595</name>
</gene>
<comment type="caution">
    <text evidence="4">The sequence shown here is derived from an EMBL/GenBank/DDBJ whole genome shotgun (WGS) entry which is preliminary data.</text>
</comment>
<accession>A0A9D9IFP3</accession>
<dbReference type="AlphaFoldDB" id="A0A9D9IFP3"/>
<dbReference type="InterPro" id="IPR019079">
    <property type="entry name" value="Capsule_synth_CapA"/>
</dbReference>
<dbReference type="Pfam" id="PF09587">
    <property type="entry name" value="PGA_cap"/>
    <property type="match status" value="1"/>
</dbReference>
<dbReference type="EMBL" id="JADIMB010000051">
    <property type="protein sequence ID" value="MBO8470863.1"/>
    <property type="molecule type" value="Genomic_DNA"/>
</dbReference>
<reference evidence="4" key="2">
    <citation type="journal article" date="2021" name="PeerJ">
        <title>Extensive microbial diversity within the chicken gut microbiome revealed by metagenomics and culture.</title>
        <authorList>
            <person name="Gilroy R."/>
            <person name="Ravi A."/>
            <person name="Getino M."/>
            <person name="Pursley I."/>
            <person name="Horton D.L."/>
            <person name="Alikhan N.F."/>
            <person name="Baker D."/>
            <person name="Gharbi K."/>
            <person name="Hall N."/>
            <person name="Watson M."/>
            <person name="Adriaenssens E.M."/>
            <person name="Foster-Nyarko E."/>
            <person name="Jarju S."/>
            <person name="Secka A."/>
            <person name="Antonio M."/>
            <person name="Oren A."/>
            <person name="Chaudhuri R.R."/>
            <person name="La Ragione R."/>
            <person name="Hildebrand F."/>
            <person name="Pallen M.J."/>
        </authorList>
    </citation>
    <scope>NUCLEOTIDE SEQUENCE</scope>
    <source>
        <strain evidence="4">B2-22910</strain>
    </source>
</reference>
<reference evidence="4" key="1">
    <citation type="submission" date="2020-10" db="EMBL/GenBank/DDBJ databases">
        <authorList>
            <person name="Gilroy R."/>
        </authorList>
    </citation>
    <scope>NUCLEOTIDE SEQUENCE</scope>
    <source>
        <strain evidence="4">B2-22910</strain>
    </source>
</reference>
<comment type="similarity">
    <text evidence="1">Belongs to the CapA family.</text>
</comment>
<evidence type="ECO:0000259" key="3">
    <source>
        <dbReference type="SMART" id="SM00854"/>
    </source>
</evidence>
<keyword evidence="2" id="KW-0732">Signal</keyword>
<dbReference type="Proteomes" id="UP000823603">
    <property type="component" value="Unassembled WGS sequence"/>
</dbReference>
<dbReference type="Gene3D" id="3.60.21.10">
    <property type="match status" value="1"/>
</dbReference>
<feature type="domain" description="Capsule synthesis protein CapA" evidence="3">
    <location>
        <begin position="53"/>
        <end position="318"/>
    </location>
</feature>
<evidence type="ECO:0000313" key="4">
    <source>
        <dbReference type="EMBL" id="MBO8470863.1"/>
    </source>
</evidence>
<name>A0A9D9IFP3_9BACT</name>
<proteinExistence type="inferred from homology"/>
<dbReference type="PANTHER" id="PTHR33393">
    <property type="entry name" value="POLYGLUTAMINE SYNTHESIS ACCESSORY PROTEIN RV0574C-RELATED"/>
    <property type="match status" value="1"/>
</dbReference>
<dbReference type="InterPro" id="IPR029052">
    <property type="entry name" value="Metallo-depent_PP-like"/>
</dbReference>
<dbReference type="PANTHER" id="PTHR33393:SF12">
    <property type="entry name" value="CAPSULE BIOSYNTHESIS PROTEIN CAPA"/>
    <property type="match status" value="1"/>
</dbReference>
<protein>
    <submittedName>
        <fullName evidence="4">CapA family protein</fullName>
    </submittedName>
</protein>
<sequence>MMYMMKSAVFTASVLISGICPAICPAQEINDTAIFLEESYGKGSVMPRPDTVSLIFLGDVMLHARQIEESASRYASRHGETDAGDHYAFDFSAYFEDIQDSVSGADLAVANMEFTLGGPPFTGYPAFSAPDGYAGYLAGCGIDIFLTANNHILDRGKAGVIRTMGKYAELGKSAGIMSTGTSVSPEQFRRENPLTVDTCGMRISFVNFTYGTNVSVPGEYPKVNRAGKGQIGHLMHKAEENGSDLTVVLPHWGEEYSTEHSEAQHEQAAWLAENGADIIIGTHPHVVQDTATIKVALPDSTVKEVPVVYSLGNSVSNMSAPYTQIGLMVKVRAVKLMNRKVKILPIEYTYLWCSLPGRLKDTHTTIPVKAYIGKRHLWKMPYEYDKMIDSYLQVKRLTGIQD</sequence>
<feature type="chain" id="PRO_5039316060" evidence="2">
    <location>
        <begin position="23"/>
        <end position="402"/>
    </location>
</feature>
<dbReference type="SUPFAM" id="SSF56300">
    <property type="entry name" value="Metallo-dependent phosphatases"/>
    <property type="match status" value="1"/>
</dbReference>
<dbReference type="SMART" id="SM00854">
    <property type="entry name" value="PGA_cap"/>
    <property type="match status" value="1"/>
</dbReference>